<dbReference type="Proteomes" id="UP000218231">
    <property type="component" value="Unassembled WGS sequence"/>
</dbReference>
<name>A0A2A2M4A8_9BILA</name>
<evidence type="ECO:0000256" key="1">
    <source>
        <dbReference type="SAM" id="SignalP"/>
    </source>
</evidence>
<gene>
    <name evidence="2" type="ORF">WR25_27093</name>
</gene>
<keyword evidence="1" id="KW-0732">Signal</keyword>
<feature type="chain" id="PRO_5012719781" evidence="1">
    <location>
        <begin position="18"/>
        <end position="232"/>
    </location>
</feature>
<organism evidence="2 3">
    <name type="scientific">Diploscapter pachys</name>
    <dbReference type="NCBI Taxonomy" id="2018661"/>
    <lineage>
        <taxon>Eukaryota</taxon>
        <taxon>Metazoa</taxon>
        <taxon>Ecdysozoa</taxon>
        <taxon>Nematoda</taxon>
        <taxon>Chromadorea</taxon>
        <taxon>Rhabditida</taxon>
        <taxon>Rhabditina</taxon>
        <taxon>Rhabditomorpha</taxon>
        <taxon>Rhabditoidea</taxon>
        <taxon>Rhabditidae</taxon>
        <taxon>Diploscapter</taxon>
    </lineage>
</organism>
<evidence type="ECO:0000313" key="3">
    <source>
        <dbReference type="Proteomes" id="UP000218231"/>
    </source>
</evidence>
<dbReference type="EMBL" id="LIAE01005554">
    <property type="protein sequence ID" value="PAV93252.1"/>
    <property type="molecule type" value="Genomic_DNA"/>
</dbReference>
<comment type="caution">
    <text evidence="2">The sequence shown here is derived from an EMBL/GenBank/DDBJ whole genome shotgun (WGS) entry which is preliminary data.</text>
</comment>
<feature type="signal peptide" evidence="1">
    <location>
        <begin position="1"/>
        <end position="17"/>
    </location>
</feature>
<reference evidence="2 3" key="1">
    <citation type="journal article" date="2017" name="Curr. Biol.">
        <title>Genome architecture and evolution of a unichromosomal asexual nematode.</title>
        <authorList>
            <person name="Fradin H."/>
            <person name="Zegar C."/>
            <person name="Gutwein M."/>
            <person name="Lucas J."/>
            <person name="Kovtun M."/>
            <person name="Corcoran D."/>
            <person name="Baugh L.R."/>
            <person name="Kiontke K."/>
            <person name="Gunsalus K."/>
            <person name="Fitch D.H."/>
            <person name="Piano F."/>
        </authorList>
    </citation>
    <scope>NUCLEOTIDE SEQUENCE [LARGE SCALE GENOMIC DNA]</scope>
    <source>
        <strain evidence="2">PF1309</strain>
    </source>
</reference>
<proteinExistence type="predicted"/>
<keyword evidence="3" id="KW-1185">Reference proteome</keyword>
<dbReference type="AlphaFoldDB" id="A0A2A2M4A8"/>
<sequence length="232" mass="24288">MFIEVFLLSAFCQFHGGVVEQFADQLGQLLAAHRRRPVLAAVQADVVFEAQLFLGPGQLDAVAVNDHQVAGHVEAVDVDRAVEPDPESQGQQGAGEVRRVRGAMALERSHVELEQHVLFVQARGVFGDGLEVAGALHVLAELRSQGAADGLAGGVVNAGGVDLHIGDLGAAWAGDGGGVGRRAHRADDVVGDAAAHRQQGNDGAGLEQFLQVMSSLIGVEPDQGLRPRGRQL</sequence>
<protein>
    <submittedName>
        <fullName evidence="2">Uncharacterized protein</fullName>
    </submittedName>
</protein>
<evidence type="ECO:0000313" key="2">
    <source>
        <dbReference type="EMBL" id="PAV93252.1"/>
    </source>
</evidence>
<accession>A0A2A2M4A8</accession>